<keyword evidence="9" id="KW-1185">Reference proteome</keyword>
<proteinExistence type="inferred from homology"/>
<dbReference type="NCBIfam" id="TIGR01396">
    <property type="entry name" value="FlgB"/>
    <property type="match status" value="1"/>
</dbReference>
<comment type="function">
    <text evidence="5 6">Structural component of flagellum, the bacterial motility apparatus. Part of the rod structure of flagellar basal body.</text>
</comment>
<accession>A0A937K5T3</accession>
<dbReference type="GO" id="GO:0071973">
    <property type="term" value="P:bacterial-type flagellum-dependent cell motility"/>
    <property type="evidence" value="ECO:0007669"/>
    <property type="project" value="InterPro"/>
</dbReference>
<dbReference type="InterPro" id="IPR019776">
    <property type="entry name" value="Flagellar_basal_body_rod_CS"/>
</dbReference>
<evidence type="ECO:0000256" key="4">
    <source>
        <dbReference type="ARBA" id="ARBA00023143"/>
    </source>
</evidence>
<evidence type="ECO:0000259" key="7">
    <source>
        <dbReference type="Pfam" id="PF00460"/>
    </source>
</evidence>
<name>A0A937K5T3_9CLOT</name>
<comment type="similarity">
    <text evidence="2 6">Belongs to the flagella basal body rod proteins family.</text>
</comment>
<evidence type="ECO:0000313" key="9">
    <source>
        <dbReference type="Proteomes" id="UP000623681"/>
    </source>
</evidence>
<evidence type="ECO:0000313" key="8">
    <source>
        <dbReference type="EMBL" id="MBL4932923.1"/>
    </source>
</evidence>
<dbReference type="InterPro" id="IPR001444">
    <property type="entry name" value="Flag_bb_rod_N"/>
</dbReference>
<keyword evidence="8" id="KW-0282">Flagellum</keyword>
<dbReference type="Proteomes" id="UP000623681">
    <property type="component" value="Unassembled WGS sequence"/>
</dbReference>
<dbReference type="AlphaFoldDB" id="A0A937K5T3"/>
<keyword evidence="8" id="KW-0969">Cilium</keyword>
<dbReference type="PIRSF" id="PIRSF002889">
    <property type="entry name" value="Rod_FlgB"/>
    <property type="match status" value="1"/>
</dbReference>
<sequence length="135" mass="14810">MENNLNISSDYSYNLLKDGLKAASLRGKVISNNIANINTRGFKRSYVNFEDKFQQSLSDIGLKTTNSKHIPGENSGEGPDVVKDEATSMRLDGNNVDLDIEKSNQAANTMMYNALVTSANNKLNNTKYVITSGGR</sequence>
<keyword evidence="4 6" id="KW-0975">Bacterial flagellum</keyword>
<reference evidence="8" key="1">
    <citation type="submission" date="2021-01" db="EMBL/GenBank/DDBJ databases">
        <title>Genome public.</title>
        <authorList>
            <person name="Liu C."/>
            <person name="Sun Q."/>
        </authorList>
    </citation>
    <scope>NUCLEOTIDE SEQUENCE</scope>
    <source>
        <strain evidence="8">YIM B02565</strain>
    </source>
</reference>
<feature type="domain" description="Flagellar basal body rod protein N-terminal" evidence="7">
    <location>
        <begin position="19"/>
        <end position="43"/>
    </location>
</feature>
<evidence type="ECO:0000256" key="6">
    <source>
        <dbReference type="PIRNR" id="PIRNR002889"/>
    </source>
</evidence>
<evidence type="ECO:0000256" key="3">
    <source>
        <dbReference type="ARBA" id="ARBA00014376"/>
    </source>
</evidence>
<comment type="subunit">
    <text evidence="6">The basal body constitutes a major portion of the flagellar organelle and consists of a number of rings mounted on a central rod.</text>
</comment>
<evidence type="ECO:0000256" key="1">
    <source>
        <dbReference type="ARBA" id="ARBA00004117"/>
    </source>
</evidence>
<gene>
    <name evidence="8" type="primary">flgB</name>
    <name evidence="8" type="ORF">JK634_14005</name>
</gene>
<comment type="caution">
    <text evidence="8">The sequence shown here is derived from an EMBL/GenBank/DDBJ whole genome shotgun (WGS) entry which is preliminary data.</text>
</comment>
<evidence type="ECO:0000256" key="5">
    <source>
        <dbReference type="ARBA" id="ARBA00024934"/>
    </source>
</evidence>
<dbReference type="Pfam" id="PF00460">
    <property type="entry name" value="Flg_bb_rod"/>
    <property type="match status" value="1"/>
</dbReference>
<dbReference type="NCBIfam" id="NF009266">
    <property type="entry name" value="PRK12623.1"/>
    <property type="match status" value="1"/>
</dbReference>
<protein>
    <recommendedName>
        <fullName evidence="3 6">Flagellar basal body rod protein FlgB</fullName>
    </recommendedName>
</protein>
<evidence type="ECO:0000256" key="2">
    <source>
        <dbReference type="ARBA" id="ARBA00009677"/>
    </source>
</evidence>
<keyword evidence="8" id="KW-0966">Cell projection</keyword>
<dbReference type="EMBL" id="JAESWA010000023">
    <property type="protein sequence ID" value="MBL4932923.1"/>
    <property type="molecule type" value="Genomic_DNA"/>
</dbReference>
<dbReference type="PROSITE" id="PS00588">
    <property type="entry name" value="FLAGELLA_BB_ROD"/>
    <property type="match status" value="1"/>
</dbReference>
<comment type="subcellular location">
    <subcellularLocation>
        <location evidence="1 6">Bacterial flagellum basal body</location>
    </subcellularLocation>
</comment>
<organism evidence="8 9">
    <name type="scientific">Clostridium paridis</name>
    <dbReference type="NCBI Taxonomy" id="2803863"/>
    <lineage>
        <taxon>Bacteria</taxon>
        <taxon>Bacillati</taxon>
        <taxon>Bacillota</taxon>
        <taxon>Clostridia</taxon>
        <taxon>Eubacteriales</taxon>
        <taxon>Clostridiaceae</taxon>
        <taxon>Clostridium</taxon>
    </lineage>
</organism>
<dbReference type="InterPro" id="IPR006300">
    <property type="entry name" value="FlgB"/>
</dbReference>
<dbReference type="GO" id="GO:0030694">
    <property type="term" value="C:bacterial-type flagellum basal body, rod"/>
    <property type="evidence" value="ECO:0007669"/>
    <property type="project" value="InterPro"/>
</dbReference>